<name>A0A0C2X2F0_AMAMK</name>
<protein>
    <submittedName>
        <fullName evidence="1">Uncharacterized protein</fullName>
    </submittedName>
</protein>
<keyword evidence="2" id="KW-1185">Reference proteome</keyword>
<dbReference type="InParanoid" id="A0A0C2X2F0"/>
<feature type="non-terminal residue" evidence="1">
    <location>
        <position position="87"/>
    </location>
</feature>
<evidence type="ECO:0000313" key="1">
    <source>
        <dbReference type="EMBL" id="KIL62893.1"/>
    </source>
</evidence>
<evidence type="ECO:0000313" key="2">
    <source>
        <dbReference type="Proteomes" id="UP000054549"/>
    </source>
</evidence>
<dbReference type="EMBL" id="KN818265">
    <property type="protein sequence ID" value="KIL62893.1"/>
    <property type="molecule type" value="Genomic_DNA"/>
</dbReference>
<proteinExistence type="predicted"/>
<dbReference type="HOGENOM" id="CLU_2489266_0_0_1"/>
<organism evidence="1 2">
    <name type="scientific">Amanita muscaria (strain Koide BX008)</name>
    <dbReference type="NCBI Taxonomy" id="946122"/>
    <lineage>
        <taxon>Eukaryota</taxon>
        <taxon>Fungi</taxon>
        <taxon>Dikarya</taxon>
        <taxon>Basidiomycota</taxon>
        <taxon>Agaricomycotina</taxon>
        <taxon>Agaricomycetes</taxon>
        <taxon>Agaricomycetidae</taxon>
        <taxon>Agaricales</taxon>
        <taxon>Pluteineae</taxon>
        <taxon>Amanitaceae</taxon>
        <taxon>Amanita</taxon>
    </lineage>
</organism>
<reference evidence="1 2" key="1">
    <citation type="submission" date="2014-04" db="EMBL/GenBank/DDBJ databases">
        <title>Evolutionary Origins and Diversification of the Mycorrhizal Mutualists.</title>
        <authorList>
            <consortium name="DOE Joint Genome Institute"/>
            <consortium name="Mycorrhizal Genomics Consortium"/>
            <person name="Kohler A."/>
            <person name="Kuo A."/>
            <person name="Nagy L.G."/>
            <person name="Floudas D."/>
            <person name="Copeland A."/>
            <person name="Barry K.W."/>
            <person name="Cichocki N."/>
            <person name="Veneault-Fourrey C."/>
            <person name="LaButti K."/>
            <person name="Lindquist E.A."/>
            <person name="Lipzen A."/>
            <person name="Lundell T."/>
            <person name="Morin E."/>
            <person name="Murat C."/>
            <person name="Riley R."/>
            <person name="Ohm R."/>
            <person name="Sun H."/>
            <person name="Tunlid A."/>
            <person name="Henrissat B."/>
            <person name="Grigoriev I.V."/>
            <person name="Hibbett D.S."/>
            <person name="Martin F."/>
        </authorList>
    </citation>
    <scope>NUCLEOTIDE SEQUENCE [LARGE SCALE GENOMIC DNA]</scope>
    <source>
        <strain evidence="1 2">Koide BX008</strain>
    </source>
</reference>
<dbReference type="AlphaFoldDB" id="A0A0C2X2F0"/>
<gene>
    <name evidence="1" type="ORF">M378DRAFT_165169</name>
</gene>
<dbReference type="Proteomes" id="UP000054549">
    <property type="component" value="Unassembled WGS sequence"/>
</dbReference>
<accession>A0A0C2X2F0</accession>
<sequence length="87" mass="9771">MPWPFTSLFNTEKHVRRKGRHSLLFTVDRGEPRFASRLATVPCAHLSNPGASERQHVYVAIYATEGIHTGCQKVFNSEVALWGMSVS</sequence>